<evidence type="ECO:0000256" key="1">
    <source>
        <dbReference type="SAM" id="MobiDB-lite"/>
    </source>
</evidence>
<protein>
    <submittedName>
        <fullName evidence="2">Uncharacterized protein</fullName>
    </submittedName>
</protein>
<gene>
    <name evidence="2" type="ORF">B0H63DRAFT_453945</name>
</gene>
<dbReference type="AlphaFoldDB" id="A0AAE0KAW1"/>
<proteinExistence type="predicted"/>
<dbReference type="Proteomes" id="UP001285441">
    <property type="component" value="Unassembled WGS sequence"/>
</dbReference>
<name>A0AAE0KAW1_9PEZI</name>
<evidence type="ECO:0000313" key="2">
    <source>
        <dbReference type="EMBL" id="KAK3372635.1"/>
    </source>
</evidence>
<feature type="region of interest" description="Disordered" evidence="1">
    <location>
        <begin position="151"/>
        <end position="172"/>
    </location>
</feature>
<organism evidence="2 3">
    <name type="scientific">Podospora didyma</name>
    <dbReference type="NCBI Taxonomy" id="330526"/>
    <lineage>
        <taxon>Eukaryota</taxon>
        <taxon>Fungi</taxon>
        <taxon>Dikarya</taxon>
        <taxon>Ascomycota</taxon>
        <taxon>Pezizomycotina</taxon>
        <taxon>Sordariomycetes</taxon>
        <taxon>Sordariomycetidae</taxon>
        <taxon>Sordariales</taxon>
        <taxon>Podosporaceae</taxon>
        <taxon>Podospora</taxon>
    </lineage>
</organism>
<accession>A0AAE0KAW1</accession>
<reference evidence="2" key="1">
    <citation type="journal article" date="2023" name="Mol. Phylogenet. Evol.">
        <title>Genome-scale phylogeny and comparative genomics of the fungal order Sordariales.</title>
        <authorList>
            <person name="Hensen N."/>
            <person name="Bonometti L."/>
            <person name="Westerberg I."/>
            <person name="Brannstrom I.O."/>
            <person name="Guillou S."/>
            <person name="Cros-Aarteil S."/>
            <person name="Calhoun S."/>
            <person name="Haridas S."/>
            <person name="Kuo A."/>
            <person name="Mondo S."/>
            <person name="Pangilinan J."/>
            <person name="Riley R."/>
            <person name="LaButti K."/>
            <person name="Andreopoulos B."/>
            <person name="Lipzen A."/>
            <person name="Chen C."/>
            <person name="Yan M."/>
            <person name="Daum C."/>
            <person name="Ng V."/>
            <person name="Clum A."/>
            <person name="Steindorff A."/>
            <person name="Ohm R.A."/>
            <person name="Martin F."/>
            <person name="Silar P."/>
            <person name="Natvig D.O."/>
            <person name="Lalanne C."/>
            <person name="Gautier V."/>
            <person name="Ament-Velasquez S.L."/>
            <person name="Kruys A."/>
            <person name="Hutchinson M.I."/>
            <person name="Powell A.J."/>
            <person name="Barry K."/>
            <person name="Miller A.N."/>
            <person name="Grigoriev I.V."/>
            <person name="Debuchy R."/>
            <person name="Gladieux P."/>
            <person name="Hiltunen Thoren M."/>
            <person name="Johannesson H."/>
        </authorList>
    </citation>
    <scope>NUCLEOTIDE SEQUENCE</scope>
    <source>
        <strain evidence="2">CBS 232.78</strain>
    </source>
</reference>
<dbReference type="EMBL" id="JAULSW010000008">
    <property type="protein sequence ID" value="KAK3372635.1"/>
    <property type="molecule type" value="Genomic_DNA"/>
</dbReference>
<reference evidence="2" key="2">
    <citation type="submission" date="2023-06" db="EMBL/GenBank/DDBJ databases">
        <authorList>
            <consortium name="Lawrence Berkeley National Laboratory"/>
            <person name="Haridas S."/>
            <person name="Hensen N."/>
            <person name="Bonometti L."/>
            <person name="Westerberg I."/>
            <person name="Brannstrom I.O."/>
            <person name="Guillou S."/>
            <person name="Cros-Aarteil S."/>
            <person name="Calhoun S."/>
            <person name="Kuo A."/>
            <person name="Mondo S."/>
            <person name="Pangilinan J."/>
            <person name="Riley R."/>
            <person name="LaButti K."/>
            <person name="Andreopoulos B."/>
            <person name="Lipzen A."/>
            <person name="Chen C."/>
            <person name="Yanf M."/>
            <person name="Daum C."/>
            <person name="Ng V."/>
            <person name="Clum A."/>
            <person name="Steindorff A."/>
            <person name="Ohm R."/>
            <person name="Martin F."/>
            <person name="Silar P."/>
            <person name="Natvig D."/>
            <person name="Lalanne C."/>
            <person name="Gautier V."/>
            <person name="Ament-velasquez S.L."/>
            <person name="Kruys A."/>
            <person name="Hutchinson M.I."/>
            <person name="Powell A.J."/>
            <person name="Barry K."/>
            <person name="Miller A.N."/>
            <person name="Grigoriev I.V."/>
            <person name="Debuchy R."/>
            <person name="Gladieux P."/>
            <person name="Thoren M.H."/>
            <person name="Johannesson H."/>
        </authorList>
    </citation>
    <scope>NUCLEOTIDE SEQUENCE</scope>
    <source>
        <strain evidence="2">CBS 232.78</strain>
    </source>
</reference>
<evidence type="ECO:0000313" key="3">
    <source>
        <dbReference type="Proteomes" id="UP001285441"/>
    </source>
</evidence>
<comment type="caution">
    <text evidence="2">The sequence shown here is derived from an EMBL/GenBank/DDBJ whole genome shotgun (WGS) entry which is preliminary data.</text>
</comment>
<keyword evidence="3" id="KW-1185">Reference proteome</keyword>
<sequence length="239" mass="28354">MDAPPSNITPPTGRWDRARARWDRGPDDAVDIANSLEIYNLKQWGFVIFRCTYKLQEKWDRFIALARKHARKFLEDRERDDLHGSLVWTVIHDRETLEGAGILDTSRRFAEWDENEGKQEREGSKFTDTWNNCPRYTFFLRADENSVESVVDERQANDRRDEETWEQEKNEEGVNEDYSEFFELRKKFYIDQLVGFFLSYHAFQEKEVIGLVTKCKPPSLEFRPATMHGIFESKFLGHV</sequence>